<name>A0A0S4INJ0_BODSA</name>
<dbReference type="EMBL" id="CYKH01000195">
    <property type="protein sequence ID" value="CUE79332.1"/>
    <property type="molecule type" value="Genomic_DNA"/>
</dbReference>
<keyword evidence="3" id="KW-1185">Reference proteome</keyword>
<evidence type="ECO:0000313" key="3">
    <source>
        <dbReference type="Proteomes" id="UP000051952"/>
    </source>
</evidence>
<feature type="compositionally biased region" description="Acidic residues" evidence="1">
    <location>
        <begin position="245"/>
        <end position="263"/>
    </location>
</feature>
<gene>
    <name evidence="2" type="ORF">BSAL_56425</name>
</gene>
<dbReference type="AlphaFoldDB" id="A0A0S4INJ0"/>
<accession>A0A0S4INJ0</accession>
<evidence type="ECO:0000256" key="1">
    <source>
        <dbReference type="SAM" id="MobiDB-lite"/>
    </source>
</evidence>
<feature type="region of interest" description="Disordered" evidence="1">
    <location>
        <begin position="213"/>
        <end position="271"/>
    </location>
</feature>
<dbReference type="Proteomes" id="UP000051952">
    <property type="component" value="Unassembled WGS sequence"/>
</dbReference>
<evidence type="ECO:0000313" key="2">
    <source>
        <dbReference type="EMBL" id="CUE79332.1"/>
    </source>
</evidence>
<protein>
    <submittedName>
        <fullName evidence="2">Uncharacterized protein</fullName>
    </submittedName>
</protein>
<reference evidence="3" key="1">
    <citation type="submission" date="2015-09" db="EMBL/GenBank/DDBJ databases">
        <authorList>
            <consortium name="Pathogen Informatics"/>
        </authorList>
    </citation>
    <scope>NUCLEOTIDE SEQUENCE [LARGE SCALE GENOMIC DNA]</scope>
    <source>
        <strain evidence="3">Lake Konstanz</strain>
    </source>
</reference>
<proteinExistence type="predicted"/>
<sequence>MQVNEFTALQQTVLSSLPRGEFEGIFFNVCESRACNALISAGAAGSNEHAIELLDDLVEKNYLKKHSRSRAGVAGAGGGIITWFHEPLGAIHEYATEFDYVLERFRHEIPKRGSLEGKHILVENGVLMSKHGGMVIDWCDERYFNYLTRVVKAMPCSEYAPLMREWGFGEAICCPFATKRNRMYLKDRWKEFSFNDKNTLPRFEAFLAEHGRTLEMPEATPPVPETPGSDSDTSSRATSTRATLSDDEYDEDTDAECSEDEEGLDKAPEDFCVTTASPSTTVVEISLLQPTYEVDDNAEINPTASPLNFLFNAARAQRERARLVEYGYSQKFINGLVPIASLLTPPQTAATVAAAEVIANIPQMLVRWGIRAVPCLRHHHFLRLLHDVNDERMCPNLTHHADDDPVKPFETDPGIAILTSFLKKLPLENTFVLHDNLLHLRNSMGMLRNTWFRQRIDEDAKSIRRRLRVELWELRYPGWLIEDVVVSLGATLFTAELEHLLEEITVARFPALKHVPDTIRADVLITFGRTEPMNYLLLLMEKLIPNYALRGGRLSASPCAVICPAFIFRDEFHRTSCEWNREGEEGRWRAIRVKLIEARNAAVRRILDVPGYYPSEAPW</sequence>
<feature type="compositionally biased region" description="Low complexity" evidence="1">
    <location>
        <begin position="229"/>
        <end position="243"/>
    </location>
</feature>
<dbReference type="VEuPathDB" id="TriTrypDB:BSAL_56425"/>
<organism evidence="2 3">
    <name type="scientific">Bodo saltans</name>
    <name type="common">Flagellated protozoan</name>
    <dbReference type="NCBI Taxonomy" id="75058"/>
    <lineage>
        <taxon>Eukaryota</taxon>
        <taxon>Discoba</taxon>
        <taxon>Euglenozoa</taxon>
        <taxon>Kinetoplastea</taxon>
        <taxon>Metakinetoplastina</taxon>
        <taxon>Eubodonida</taxon>
        <taxon>Bodonidae</taxon>
        <taxon>Bodo</taxon>
    </lineage>
</organism>